<evidence type="ECO:0000313" key="1">
    <source>
        <dbReference type="EMBL" id="SUH34184.1"/>
    </source>
</evidence>
<sequence length="71" mass="8002">MLNKNKEHQMGALYAWCCMCYADASLTLSRCGWRIVVETASEMINSAKITQKVSTLLPPQDLLSQRFDGSF</sequence>
<organism evidence="1 2">
    <name type="scientific">Salmonella enterica I</name>
    <dbReference type="NCBI Taxonomy" id="59201"/>
    <lineage>
        <taxon>Bacteria</taxon>
        <taxon>Pseudomonadati</taxon>
        <taxon>Pseudomonadota</taxon>
        <taxon>Gammaproteobacteria</taxon>
        <taxon>Enterobacterales</taxon>
        <taxon>Enterobacteriaceae</taxon>
        <taxon>Salmonella</taxon>
    </lineage>
</organism>
<dbReference type="Proteomes" id="UP000254712">
    <property type="component" value="Unassembled WGS sequence"/>
</dbReference>
<evidence type="ECO:0000313" key="2">
    <source>
        <dbReference type="Proteomes" id="UP000254712"/>
    </source>
</evidence>
<reference evidence="1 2" key="1">
    <citation type="submission" date="2018-06" db="EMBL/GenBank/DDBJ databases">
        <authorList>
            <consortium name="Pathogen Informatics"/>
            <person name="Doyle S."/>
        </authorList>
    </citation>
    <scope>NUCLEOTIDE SEQUENCE [LARGE SCALE GENOMIC DNA]</scope>
    <source>
        <strain evidence="1 2">NCTC8261</strain>
    </source>
</reference>
<accession>A0A379WK17</accession>
<protein>
    <submittedName>
        <fullName evidence="1">Uncharacterized protein</fullName>
    </submittedName>
</protein>
<name>A0A379WK17_SALET</name>
<dbReference type="AlphaFoldDB" id="A0A379WK17"/>
<gene>
    <name evidence="1" type="ORF">NCTC8261_00357</name>
</gene>
<proteinExistence type="predicted"/>
<dbReference type="EMBL" id="UGXT01000002">
    <property type="protein sequence ID" value="SUH34184.1"/>
    <property type="molecule type" value="Genomic_DNA"/>
</dbReference>